<dbReference type="EMBL" id="JQZV01000013">
    <property type="protein sequence ID" value="KGN91875.1"/>
    <property type="molecule type" value="Genomic_DNA"/>
</dbReference>
<comment type="caution">
    <text evidence="11">The sequence shown here is derived from an EMBL/GenBank/DDBJ whole genome shotgun (WGS) entry which is preliminary data.</text>
</comment>
<evidence type="ECO:0000259" key="10">
    <source>
        <dbReference type="PROSITE" id="PS51123"/>
    </source>
</evidence>
<name>A0ABR4XK84_9PORP</name>
<evidence type="ECO:0000256" key="6">
    <source>
        <dbReference type="ARBA" id="ARBA00023114"/>
    </source>
</evidence>
<dbReference type="PROSITE" id="PS51123">
    <property type="entry name" value="OMPA_2"/>
    <property type="match status" value="1"/>
</dbReference>
<evidence type="ECO:0000256" key="4">
    <source>
        <dbReference type="ARBA" id="ARBA00022692"/>
    </source>
</evidence>
<dbReference type="PRINTS" id="PR01021">
    <property type="entry name" value="OMPADOMAIN"/>
</dbReference>
<dbReference type="PANTHER" id="PTHR30329:SF21">
    <property type="entry name" value="LIPOPROTEIN YIAD-RELATED"/>
    <property type="match status" value="1"/>
</dbReference>
<dbReference type="Proteomes" id="UP000030101">
    <property type="component" value="Unassembled WGS sequence"/>
</dbReference>
<reference evidence="11 12" key="1">
    <citation type="submission" date="2014-08" db="EMBL/GenBank/DDBJ databases">
        <title>Porphyromonas canoris strain:OH2762 Genome sequencing.</title>
        <authorList>
            <person name="Wallis C."/>
            <person name="Deusch O."/>
            <person name="O'Flynn C."/>
            <person name="Davis I."/>
            <person name="Jospin G."/>
            <person name="Darling A.E."/>
            <person name="Coil D.A."/>
            <person name="Alexiev A."/>
            <person name="Horsfall A."/>
            <person name="Kirkwood N."/>
            <person name="Harris S."/>
            <person name="Eisen J.A."/>
        </authorList>
    </citation>
    <scope>NUCLEOTIDE SEQUENCE [LARGE SCALE GENOMIC DNA]</scope>
    <source>
        <strain evidence="12">COT-108 OH2762</strain>
    </source>
</reference>
<dbReference type="InterPro" id="IPR036737">
    <property type="entry name" value="OmpA-like_sf"/>
</dbReference>
<keyword evidence="5" id="KW-0406">Ion transport</keyword>
<evidence type="ECO:0000256" key="1">
    <source>
        <dbReference type="ARBA" id="ARBA00004571"/>
    </source>
</evidence>
<feature type="domain" description="OmpA-like" evidence="10">
    <location>
        <begin position="239"/>
        <end position="357"/>
    </location>
</feature>
<evidence type="ECO:0000256" key="5">
    <source>
        <dbReference type="ARBA" id="ARBA00023065"/>
    </source>
</evidence>
<evidence type="ECO:0000313" key="11">
    <source>
        <dbReference type="EMBL" id="KGN91875.1"/>
    </source>
</evidence>
<dbReference type="SUPFAM" id="SSF103088">
    <property type="entry name" value="OmpA-like"/>
    <property type="match status" value="1"/>
</dbReference>
<evidence type="ECO:0000256" key="2">
    <source>
        <dbReference type="ARBA" id="ARBA00022448"/>
    </source>
</evidence>
<evidence type="ECO:0000256" key="7">
    <source>
        <dbReference type="ARBA" id="ARBA00023136"/>
    </source>
</evidence>
<dbReference type="PANTHER" id="PTHR30329">
    <property type="entry name" value="STATOR ELEMENT OF FLAGELLAR MOTOR COMPLEX"/>
    <property type="match status" value="1"/>
</dbReference>
<sequence length="363" mass="41033">MKTILRILLFTLIVSGGYAQQSVKKAWEISLGGNALGLSRIDIAEASKKAHHYFISMDKRSVLFGGHIGIGKELGRHWAVDLTQSVSYDKEFAFLTNLGIRYRLGEYFRSNPLFDPYLTIGTGYFYNGFSKGNPKIQIDGKSVEYKTPHQIQRKHLIPIHGGVGINLWFNDHWGLNMEGGYQAFEHMDRSGLWYARVGIKMRIGGEPKIMQPKTEIRYVEKVIEKIVEKEVKVAPASLPSTSIPMLLEGIFFAFNSSVIDDTSKQSLDQTAAFMLQNNNKRFLISGFTDNVGSDEYNDKLSNERAKAVVNALISRGVPQDKLKYRGLGKRVALAPKEKPDSTRKQDRKIMIEIIESDDYWSSL</sequence>
<dbReference type="Pfam" id="PF00691">
    <property type="entry name" value="OmpA"/>
    <property type="match status" value="1"/>
</dbReference>
<keyword evidence="3" id="KW-1134">Transmembrane beta strand</keyword>
<dbReference type="InterPro" id="IPR006664">
    <property type="entry name" value="OMP_bac"/>
</dbReference>
<comment type="subcellular location">
    <subcellularLocation>
        <location evidence="1">Cell outer membrane</location>
        <topology evidence="1">Multi-pass membrane protein</topology>
    </subcellularLocation>
</comment>
<dbReference type="RefSeq" id="WP_036791500.1">
    <property type="nucleotide sequence ID" value="NZ_JQZV01000013.1"/>
</dbReference>
<keyword evidence="6" id="KW-0626">Porin</keyword>
<keyword evidence="2" id="KW-0813">Transport</keyword>
<dbReference type="InterPro" id="IPR006665">
    <property type="entry name" value="OmpA-like"/>
</dbReference>
<dbReference type="InterPro" id="IPR011250">
    <property type="entry name" value="OMP/PagP_B-barrel"/>
</dbReference>
<evidence type="ECO:0000256" key="3">
    <source>
        <dbReference type="ARBA" id="ARBA00022452"/>
    </source>
</evidence>
<evidence type="ECO:0000256" key="8">
    <source>
        <dbReference type="ARBA" id="ARBA00023237"/>
    </source>
</evidence>
<proteinExistence type="predicted"/>
<keyword evidence="12" id="KW-1185">Reference proteome</keyword>
<dbReference type="SUPFAM" id="SSF56925">
    <property type="entry name" value="OMPA-like"/>
    <property type="match status" value="1"/>
</dbReference>
<dbReference type="InterPro" id="IPR050330">
    <property type="entry name" value="Bact_OuterMem_StrucFunc"/>
</dbReference>
<keyword evidence="8" id="KW-0998">Cell outer membrane</keyword>
<gene>
    <name evidence="11" type="ORF">HQ43_07320</name>
</gene>
<dbReference type="CDD" id="cd07185">
    <property type="entry name" value="OmpA_C-like"/>
    <property type="match status" value="1"/>
</dbReference>
<keyword evidence="7 9" id="KW-0472">Membrane</keyword>
<dbReference type="Gene3D" id="2.40.160.20">
    <property type="match status" value="1"/>
</dbReference>
<keyword evidence="4" id="KW-0812">Transmembrane</keyword>
<protein>
    <recommendedName>
        <fullName evidence="10">OmpA-like domain-containing protein</fullName>
    </recommendedName>
</protein>
<dbReference type="Gene3D" id="3.30.1330.60">
    <property type="entry name" value="OmpA-like domain"/>
    <property type="match status" value="1"/>
</dbReference>
<evidence type="ECO:0000313" key="12">
    <source>
        <dbReference type="Proteomes" id="UP000030101"/>
    </source>
</evidence>
<organism evidence="11 12">
    <name type="scientific">Porphyromonas canoris</name>
    <dbReference type="NCBI Taxonomy" id="36875"/>
    <lineage>
        <taxon>Bacteria</taxon>
        <taxon>Pseudomonadati</taxon>
        <taxon>Bacteroidota</taxon>
        <taxon>Bacteroidia</taxon>
        <taxon>Bacteroidales</taxon>
        <taxon>Porphyromonadaceae</taxon>
        <taxon>Porphyromonas</taxon>
    </lineage>
</organism>
<accession>A0ABR4XK84</accession>
<evidence type="ECO:0000256" key="9">
    <source>
        <dbReference type="PROSITE-ProRule" id="PRU00473"/>
    </source>
</evidence>